<dbReference type="Gramene" id="OE9A004604T1">
    <property type="protein sequence ID" value="OE9A004604C1"/>
    <property type="gene ID" value="OE9A004604"/>
</dbReference>
<sequence length="203" mass="23617">MLKVESDELASIKENLQENISYIKEKWAILLSSYNKQFCGLAFFSNSQCLDLEFTDFKDSILELEEILHNACGYLHQLLEEKKNLESEKVTAEMSLSIVRSEILAMKQKFKSEMQDMEAKLVISNALVDNLQVQFESIADKFHLTSEIEERSSRQNRELLDHLALLQDQMQELTSKIVTLLEKCQAWRLWLRNSGVINRPLRS</sequence>
<accession>A0A8S0TDX4</accession>
<dbReference type="Proteomes" id="UP000594638">
    <property type="component" value="Unassembled WGS sequence"/>
</dbReference>
<dbReference type="OrthoDB" id="1834470at2759"/>
<reference evidence="2 3" key="1">
    <citation type="submission" date="2019-12" db="EMBL/GenBank/DDBJ databases">
        <authorList>
            <person name="Alioto T."/>
            <person name="Alioto T."/>
            <person name="Gomez Garrido J."/>
        </authorList>
    </citation>
    <scope>NUCLEOTIDE SEQUENCE [LARGE SCALE GENOMIC DNA]</scope>
</reference>
<evidence type="ECO:0000256" key="1">
    <source>
        <dbReference type="SAM" id="Coils"/>
    </source>
</evidence>
<keyword evidence="3" id="KW-1185">Reference proteome</keyword>
<evidence type="ECO:0000313" key="3">
    <source>
        <dbReference type="Proteomes" id="UP000594638"/>
    </source>
</evidence>
<evidence type="ECO:0000313" key="2">
    <source>
        <dbReference type="EMBL" id="CAA3002084.1"/>
    </source>
</evidence>
<organism evidence="2 3">
    <name type="scientific">Olea europaea subsp. europaea</name>
    <dbReference type="NCBI Taxonomy" id="158383"/>
    <lineage>
        <taxon>Eukaryota</taxon>
        <taxon>Viridiplantae</taxon>
        <taxon>Streptophyta</taxon>
        <taxon>Embryophyta</taxon>
        <taxon>Tracheophyta</taxon>
        <taxon>Spermatophyta</taxon>
        <taxon>Magnoliopsida</taxon>
        <taxon>eudicotyledons</taxon>
        <taxon>Gunneridae</taxon>
        <taxon>Pentapetalae</taxon>
        <taxon>asterids</taxon>
        <taxon>lamiids</taxon>
        <taxon>Lamiales</taxon>
        <taxon>Oleaceae</taxon>
        <taxon>Oleeae</taxon>
        <taxon>Olea</taxon>
    </lineage>
</organism>
<keyword evidence="1" id="KW-0175">Coiled coil</keyword>
<dbReference type="AlphaFoldDB" id="A0A8S0TDX4"/>
<comment type="caution">
    <text evidence="2">The sequence shown here is derived from an EMBL/GenBank/DDBJ whole genome shotgun (WGS) entry which is preliminary data.</text>
</comment>
<dbReference type="EMBL" id="CACTIH010005805">
    <property type="protein sequence ID" value="CAA3002084.1"/>
    <property type="molecule type" value="Genomic_DNA"/>
</dbReference>
<feature type="coiled-coil region" evidence="1">
    <location>
        <begin position="156"/>
        <end position="183"/>
    </location>
</feature>
<proteinExistence type="predicted"/>
<gene>
    <name evidence="2" type="ORF">OLEA9_A004604</name>
</gene>
<name>A0A8S0TDX4_OLEEU</name>
<protein>
    <submittedName>
        <fullName evidence="2">Uncharacterized protein</fullName>
    </submittedName>
</protein>